<dbReference type="Proteomes" id="UP000187203">
    <property type="component" value="Unassembled WGS sequence"/>
</dbReference>
<reference evidence="2" key="1">
    <citation type="submission" date="2013-09" db="EMBL/GenBank/DDBJ databases">
        <title>Corchorus olitorius genome sequencing.</title>
        <authorList>
            <person name="Alam M."/>
            <person name="Haque M.S."/>
            <person name="Islam M.S."/>
            <person name="Emdad E.M."/>
            <person name="Islam M.M."/>
            <person name="Ahmed B."/>
            <person name="Halim A."/>
            <person name="Hossen Q.M.M."/>
            <person name="Hossain M.Z."/>
            <person name="Ahmed R."/>
            <person name="Khan M.M."/>
            <person name="Islam R."/>
            <person name="Rashid M.M."/>
            <person name="Khan S.A."/>
            <person name="Rahman M.S."/>
            <person name="Alam M."/>
            <person name="Yahiya A.S."/>
            <person name="Khan M.S."/>
            <person name="Azam M.S."/>
            <person name="Haque T."/>
            <person name="Lashkar M.Z.H."/>
            <person name="Akhand A.I."/>
            <person name="Morshed G."/>
            <person name="Roy S."/>
            <person name="Uddin K.S."/>
            <person name="Rabeya T."/>
            <person name="Hossain A.S."/>
            <person name="Chowdhury A."/>
            <person name="Snigdha A.R."/>
            <person name="Mortoza M.S."/>
            <person name="Matin S.A."/>
            <person name="Hoque S.M.E."/>
            <person name="Islam M.K."/>
            <person name="Roy D.K."/>
            <person name="Haider R."/>
            <person name="Moosa M.M."/>
            <person name="Elias S.M."/>
            <person name="Hasan A.M."/>
            <person name="Jahan S."/>
            <person name="Shafiuddin M."/>
            <person name="Mahmood N."/>
            <person name="Shommy N.S."/>
        </authorList>
    </citation>
    <scope>NUCLEOTIDE SEQUENCE [LARGE SCALE GENOMIC DNA]</scope>
    <source>
        <strain evidence="2">cv. O-4</strain>
    </source>
</reference>
<name>A0A1R3H8V7_9ROSI</name>
<gene>
    <name evidence="1" type="ORF">COLO4_30366</name>
</gene>
<evidence type="ECO:0000313" key="2">
    <source>
        <dbReference type="Proteomes" id="UP000187203"/>
    </source>
</evidence>
<proteinExistence type="predicted"/>
<keyword evidence="2" id="KW-1185">Reference proteome</keyword>
<accession>A0A1R3H8V7</accession>
<organism evidence="1 2">
    <name type="scientific">Corchorus olitorius</name>
    <dbReference type="NCBI Taxonomy" id="93759"/>
    <lineage>
        <taxon>Eukaryota</taxon>
        <taxon>Viridiplantae</taxon>
        <taxon>Streptophyta</taxon>
        <taxon>Embryophyta</taxon>
        <taxon>Tracheophyta</taxon>
        <taxon>Spermatophyta</taxon>
        <taxon>Magnoliopsida</taxon>
        <taxon>eudicotyledons</taxon>
        <taxon>Gunneridae</taxon>
        <taxon>Pentapetalae</taxon>
        <taxon>rosids</taxon>
        <taxon>malvids</taxon>
        <taxon>Malvales</taxon>
        <taxon>Malvaceae</taxon>
        <taxon>Grewioideae</taxon>
        <taxon>Apeibeae</taxon>
        <taxon>Corchorus</taxon>
    </lineage>
</organism>
<sequence length="36" mass="4264">MRTSGENENPRELSKEARDFISRCKDTTTFWYAILP</sequence>
<dbReference type="EMBL" id="AWUE01020724">
    <property type="protein sequence ID" value="OMO66757.1"/>
    <property type="molecule type" value="Genomic_DNA"/>
</dbReference>
<comment type="caution">
    <text evidence="1">The sequence shown here is derived from an EMBL/GenBank/DDBJ whole genome shotgun (WGS) entry which is preliminary data.</text>
</comment>
<evidence type="ECO:0000313" key="1">
    <source>
        <dbReference type="EMBL" id="OMO66757.1"/>
    </source>
</evidence>
<dbReference type="AlphaFoldDB" id="A0A1R3H8V7"/>
<protein>
    <submittedName>
        <fullName evidence="1">ATP binding protein</fullName>
    </submittedName>
</protein>